<dbReference type="Gene3D" id="3.40.50.1240">
    <property type="entry name" value="Phosphoglycerate mutase-like"/>
    <property type="match status" value="1"/>
</dbReference>
<dbReference type="Pfam" id="PF00328">
    <property type="entry name" value="His_Phos_2"/>
    <property type="match status" value="1"/>
</dbReference>
<comment type="similarity">
    <text evidence="1">Belongs to the histidine acid phosphatase family.</text>
</comment>
<feature type="signal peptide" evidence="7">
    <location>
        <begin position="1"/>
        <end position="20"/>
    </location>
</feature>
<dbReference type="GO" id="GO:0009277">
    <property type="term" value="C:fungal-type cell wall"/>
    <property type="evidence" value="ECO:0007669"/>
    <property type="project" value="TreeGrafter"/>
</dbReference>
<evidence type="ECO:0000256" key="5">
    <source>
        <dbReference type="PIRSR" id="PIRSR000894-1"/>
    </source>
</evidence>
<dbReference type="GO" id="GO:0016158">
    <property type="term" value="F:inositol hexakisphosphate 3-phosphatase activity"/>
    <property type="evidence" value="ECO:0007669"/>
    <property type="project" value="UniProtKB-EC"/>
</dbReference>
<dbReference type="PANTHER" id="PTHR20963:SF23">
    <property type="entry name" value="3-PHYTASE"/>
    <property type="match status" value="1"/>
</dbReference>
<evidence type="ECO:0000256" key="7">
    <source>
        <dbReference type="SAM" id="SignalP"/>
    </source>
</evidence>
<feature type="disulfide bond" evidence="6">
    <location>
        <begin position="266"/>
        <end position="280"/>
    </location>
</feature>
<feature type="disulfide bond" evidence="6">
    <location>
        <begin position="72"/>
        <end position="402"/>
    </location>
</feature>
<dbReference type="VEuPathDB" id="FungiDB:jhhlp_008809"/>
<evidence type="ECO:0000256" key="1">
    <source>
        <dbReference type="ARBA" id="ARBA00005375"/>
    </source>
</evidence>
<dbReference type="InParanoid" id="A0A2N3MZ27"/>
<dbReference type="CDD" id="cd07061">
    <property type="entry name" value="HP_HAP_like"/>
    <property type="match status" value="1"/>
</dbReference>
<dbReference type="InterPro" id="IPR016274">
    <property type="entry name" value="Histidine_acid_Pase_euk"/>
</dbReference>
<dbReference type="Proteomes" id="UP000233524">
    <property type="component" value="Unassembled WGS sequence"/>
</dbReference>
<gene>
    <name evidence="8" type="ORF">jhhlp_008809</name>
</gene>
<dbReference type="PROSITE" id="PS00616">
    <property type="entry name" value="HIS_ACID_PHOSPHAT_1"/>
    <property type="match status" value="1"/>
</dbReference>
<dbReference type="SUPFAM" id="SSF53254">
    <property type="entry name" value="Phosphoglycerate mutase-like"/>
    <property type="match status" value="1"/>
</dbReference>
<comment type="caution">
    <text evidence="8">The sequence shown here is derived from an EMBL/GenBank/DDBJ whole genome shotgun (WGS) entry which is preliminary data.</text>
</comment>
<evidence type="ECO:0000313" key="9">
    <source>
        <dbReference type="Proteomes" id="UP000233524"/>
    </source>
</evidence>
<evidence type="ECO:0000256" key="2">
    <source>
        <dbReference type="ARBA" id="ARBA00012632"/>
    </source>
</evidence>
<accession>A0A2N3MZ27</accession>
<name>A0A2N3MZ27_9PEZI</name>
<keyword evidence="9" id="KW-1185">Reference proteome</keyword>
<evidence type="ECO:0000256" key="6">
    <source>
        <dbReference type="PIRSR" id="PIRSR000894-2"/>
    </source>
</evidence>
<evidence type="ECO:0000313" key="8">
    <source>
        <dbReference type="EMBL" id="PKS05433.1"/>
    </source>
</evidence>
<dbReference type="EMBL" id="NLAX01001623">
    <property type="protein sequence ID" value="PKS05433.1"/>
    <property type="molecule type" value="Genomic_DNA"/>
</dbReference>
<keyword evidence="4" id="KW-0325">Glycoprotein</keyword>
<feature type="active site" description="Nucleophile" evidence="5">
    <location>
        <position position="83"/>
    </location>
</feature>
<evidence type="ECO:0000256" key="3">
    <source>
        <dbReference type="ARBA" id="ARBA00022801"/>
    </source>
</evidence>
<proteinExistence type="inferred from homology"/>
<keyword evidence="3" id="KW-0378">Hydrolase</keyword>
<keyword evidence="7" id="KW-0732">Signal</keyword>
<dbReference type="AlphaFoldDB" id="A0A2N3MZ27"/>
<dbReference type="InterPro" id="IPR029033">
    <property type="entry name" value="His_PPase_superfam"/>
</dbReference>
<dbReference type="OrthoDB" id="6509975at2759"/>
<keyword evidence="6" id="KW-1015">Disulfide bond</keyword>
<feature type="active site" description="Proton donor" evidence="5">
    <location>
        <position position="353"/>
    </location>
</feature>
<sequence length="528" mass="57767">MPFSTVNLGLILALSSAVAAGSSNPRYLAPKQDIKLWPGKNSESPLTWLGANGPWATGPNVHGISPHVPDGCYIDQAAYVSRHGSRYPDNGAYNEWKEMHSRFSAGGYTASGALSFLPSWSPVLTNPDIQIAMLSPTGHKEAMDMGYALRTRYPQLYNDGDEFYVWANNYTRVLQTANSFVNGFMGANANSLGNIISVTSKNIPEAIGNSLAPSDMCPNFKDLSGGDYISEWNSIWQPQVQERLQKLISGNLTLTLSDVNLMPYLCGFESQITGRLSPFCDVFTDEELKMYEYSNDLRYYYGIGPGTDLPSKMMTPFLDSLINLFVQGPEIEGVGIDGSSFQVPKLLVSFLNDGQLTELVTSSGVFDEQEPLSATEKDDDRLWIGNRFVTMKGTIAFERMNCLVAAPKNDTSSPPVWANSTTIPTPLTTRRCKPKSTDTPIIGGEGYVNATYVRIRLNDQVYPVPSCKSGPGSSCALEDYADYVKNKYAEEGDWIANCNVTLAGAPTAARGASFFTDLAQPHLSKYTQ</sequence>
<dbReference type="STRING" id="41688.A0A2N3MZ27"/>
<reference evidence="8 9" key="1">
    <citation type="journal article" date="2017" name="G3 (Bethesda)">
        <title>First Draft Genome Sequence of the Pathogenic Fungus Lomentospora prolificans (Formerly Scedosporium prolificans).</title>
        <authorList>
            <person name="Luo R."/>
            <person name="Zimin A."/>
            <person name="Workman R."/>
            <person name="Fan Y."/>
            <person name="Pertea G."/>
            <person name="Grossman N."/>
            <person name="Wear M.P."/>
            <person name="Jia B."/>
            <person name="Miller H."/>
            <person name="Casadevall A."/>
            <person name="Timp W."/>
            <person name="Zhang S.X."/>
            <person name="Salzberg S.L."/>
        </authorList>
    </citation>
    <scope>NUCLEOTIDE SEQUENCE [LARGE SCALE GENOMIC DNA]</scope>
    <source>
        <strain evidence="8 9">JHH-5317</strain>
    </source>
</reference>
<protein>
    <recommendedName>
        <fullName evidence="2">3-phytase</fullName>
        <ecNumber evidence="2">3.1.3.8</ecNumber>
    </recommendedName>
</protein>
<organism evidence="8 9">
    <name type="scientific">Lomentospora prolificans</name>
    <dbReference type="NCBI Taxonomy" id="41688"/>
    <lineage>
        <taxon>Eukaryota</taxon>
        <taxon>Fungi</taxon>
        <taxon>Dikarya</taxon>
        <taxon>Ascomycota</taxon>
        <taxon>Pezizomycotina</taxon>
        <taxon>Sordariomycetes</taxon>
        <taxon>Hypocreomycetidae</taxon>
        <taxon>Microascales</taxon>
        <taxon>Microascaceae</taxon>
        <taxon>Lomentospora</taxon>
    </lineage>
</organism>
<evidence type="ECO:0000256" key="4">
    <source>
        <dbReference type="ARBA" id="ARBA00023180"/>
    </source>
</evidence>
<dbReference type="PIRSF" id="PIRSF000894">
    <property type="entry name" value="Acid_phosphatase"/>
    <property type="match status" value="1"/>
</dbReference>
<dbReference type="InterPro" id="IPR000560">
    <property type="entry name" value="His_Pase_clade-2"/>
</dbReference>
<dbReference type="GO" id="GO:0003993">
    <property type="term" value="F:acid phosphatase activity"/>
    <property type="evidence" value="ECO:0007669"/>
    <property type="project" value="TreeGrafter"/>
</dbReference>
<dbReference type="EC" id="3.1.3.8" evidence="2"/>
<dbReference type="PANTHER" id="PTHR20963">
    <property type="entry name" value="MULTIPLE INOSITOL POLYPHOSPHATE PHOSPHATASE-RELATED"/>
    <property type="match status" value="1"/>
</dbReference>
<dbReference type="FunCoup" id="A0A2N3MZ27">
    <property type="interactions" value="422"/>
</dbReference>
<feature type="chain" id="PRO_5014917352" description="3-phytase" evidence="7">
    <location>
        <begin position="21"/>
        <end position="528"/>
    </location>
</feature>
<dbReference type="InterPro" id="IPR033379">
    <property type="entry name" value="Acid_Pase_AS"/>
</dbReference>